<organism evidence="1 2">
    <name type="scientific">Clostridium innocuum</name>
    <dbReference type="NCBI Taxonomy" id="1522"/>
    <lineage>
        <taxon>Bacteria</taxon>
        <taxon>Bacillati</taxon>
        <taxon>Bacillota</taxon>
        <taxon>Clostridia</taxon>
        <taxon>Eubacteriales</taxon>
        <taxon>Clostridiaceae</taxon>
        <taxon>Clostridium</taxon>
    </lineage>
</organism>
<name>A0A099I2I4_CLOIN</name>
<dbReference type="AlphaFoldDB" id="A0A099I2I4"/>
<sequence length="129" mass="14814">MTLNEIALLCGIHMRPFLKSDEYIIERSEIEDVDKALEHLLNEDLVRYEDIDYGTVTSTINSILKGSDIEDVVDDTKNIIKSLGGILLFSYIPTEKGLAVVTEFEHLKQYVMYPVLPKGMTLEKYQHDY</sequence>
<proteinExistence type="predicted"/>
<protein>
    <submittedName>
        <fullName evidence="1">Uncharacterized protein</fullName>
    </submittedName>
</protein>
<dbReference type="Proteomes" id="UP000030008">
    <property type="component" value="Unassembled WGS sequence"/>
</dbReference>
<reference evidence="1 2" key="1">
    <citation type="submission" date="2014-08" db="EMBL/GenBank/DDBJ databases">
        <title>Clostridium innocuum, an unnegligible vancomycin-resistant pathogen causing extra-intestinal infections.</title>
        <authorList>
            <person name="Feng Y."/>
            <person name="Chiu C.-H."/>
        </authorList>
    </citation>
    <scope>NUCLEOTIDE SEQUENCE [LARGE SCALE GENOMIC DNA]</scope>
    <source>
        <strain evidence="1 2">AN88</strain>
    </source>
</reference>
<feature type="non-terminal residue" evidence="1">
    <location>
        <position position="129"/>
    </location>
</feature>
<gene>
    <name evidence="1" type="ORF">CIAN88_22595</name>
</gene>
<dbReference type="RefSeq" id="WP_044908456.1">
    <property type="nucleotide sequence ID" value="NZ_JQIF01000151.1"/>
</dbReference>
<evidence type="ECO:0000313" key="2">
    <source>
        <dbReference type="Proteomes" id="UP000030008"/>
    </source>
</evidence>
<dbReference type="EMBL" id="JQIF01000151">
    <property type="protein sequence ID" value="KGJ51083.1"/>
    <property type="molecule type" value="Genomic_DNA"/>
</dbReference>
<comment type="caution">
    <text evidence="1">The sequence shown here is derived from an EMBL/GenBank/DDBJ whole genome shotgun (WGS) entry which is preliminary data.</text>
</comment>
<evidence type="ECO:0000313" key="1">
    <source>
        <dbReference type="EMBL" id="KGJ51083.1"/>
    </source>
</evidence>
<accession>A0A099I2I4</accession>